<comment type="caution">
    <text evidence="4">The sequence shown here is derived from an EMBL/GenBank/DDBJ whole genome shotgun (WGS) entry which is preliminary data.</text>
</comment>
<gene>
    <name evidence="4" type="ORF">ACFLIM_25510</name>
</gene>
<dbReference type="PANTHER" id="PTHR43669:SF3">
    <property type="entry name" value="ALCOHOL DEHYDROGENASE, PUTATIVE (AFU_ORTHOLOGUE AFUA_3G03445)-RELATED"/>
    <property type="match status" value="1"/>
</dbReference>
<reference evidence="4 5" key="1">
    <citation type="submission" date="2024-10" db="EMBL/GenBank/DDBJ databases">
        <authorList>
            <person name="Topkara A.R."/>
            <person name="Saygin H."/>
        </authorList>
    </citation>
    <scope>NUCLEOTIDE SEQUENCE [LARGE SCALE GENOMIC DNA]</scope>
    <source>
        <strain evidence="4 5">M3C6</strain>
    </source>
</reference>
<evidence type="ECO:0000256" key="3">
    <source>
        <dbReference type="RuleBase" id="RU000363"/>
    </source>
</evidence>
<dbReference type="PRINTS" id="PR00080">
    <property type="entry name" value="SDRFAMILY"/>
</dbReference>
<dbReference type="Proteomes" id="UP001603978">
    <property type="component" value="Unassembled WGS sequence"/>
</dbReference>
<dbReference type="Pfam" id="PF00106">
    <property type="entry name" value="adh_short"/>
    <property type="match status" value="1"/>
</dbReference>
<accession>A0ABW7AJF9</accession>
<proteinExistence type="inferred from homology"/>
<evidence type="ECO:0000256" key="2">
    <source>
        <dbReference type="ARBA" id="ARBA00023002"/>
    </source>
</evidence>
<evidence type="ECO:0000313" key="4">
    <source>
        <dbReference type="EMBL" id="MFG1706556.1"/>
    </source>
</evidence>
<dbReference type="InterPro" id="IPR036291">
    <property type="entry name" value="NAD(P)-bd_dom_sf"/>
</dbReference>
<dbReference type="InterPro" id="IPR002347">
    <property type="entry name" value="SDR_fam"/>
</dbReference>
<dbReference type="EMBL" id="JBICRM010000016">
    <property type="protein sequence ID" value="MFG1706556.1"/>
    <property type="molecule type" value="Genomic_DNA"/>
</dbReference>
<dbReference type="RefSeq" id="WP_393169517.1">
    <property type="nucleotide sequence ID" value="NZ_JBICRM010000016.1"/>
</dbReference>
<keyword evidence="2" id="KW-0560">Oxidoreductase</keyword>
<dbReference type="PANTHER" id="PTHR43669">
    <property type="entry name" value="5-KETO-D-GLUCONATE 5-REDUCTASE"/>
    <property type="match status" value="1"/>
</dbReference>
<keyword evidence="5" id="KW-1185">Reference proteome</keyword>
<sequence length="231" mass="24276">MSTPSAVRRTALVTGANRGLGRAVCDALAALGHRVVVAGRHKGSVQRVAAELGGDALAVVLDVTDDESVRRCLEQVETVDILVNNAGVLLDGGTSPASVPLDLVERHFQVNTLGAWRVSQAYLPGMLKQGWGRIVMVSSGVGAFSNGLFAGAPAYSVSKAALNAVTVLLAEEARDCGVLVNAVNPGRVRTRMYPNAEQTPRDAAVDIAWAATLPDDGPTGAFLRSRRRIPW</sequence>
<evidence type="ECO:0000313" key="5">
    <source>
        <dbReference type="Proteomes" id="UP001603978"/>
    </source>
</evidence>
<name>A0ABW7AJF9_9ACTN</name>
<dbReference type="PRINTS" id="PR00081">
    <property type="entry name" value="GDHRDH"/>
</dbReference>
<protein>
    <submittedName>
        <fullName evidence="4">SDR family NAD(P)-dependent oxidoreductase</fullName>
    </submittedName>
</protein>
<comment type="similarity">
    <text evidence="1 3">Belongs to the short-chain dehydrogenases/reductases (SDR) family.</text>
</comment>
<dbReference type="Gene3D" id="3.40.50.720">
    <property type="entry name" value="NAD(P)-binding Rossmann-like Domain"/>
    <property type="match status" value="1"/>
</dbReference>
<evidence type="ECO:0000256" key="1">
    <source>
        <dbReference type="ARBA" id="ARBA00006484"/>
    </source>
</evidence>
<dbReference type="SUPFAM" id="SSF51735">
    <property type="entry name" value="NAD(P)-binding Rossmann-fold domains"/>
    <property type="match status" value="1"/>
</dbReference>
<organism evidence="4 5">
    <name type="scientific">Nonomuraea marmarensis</name>
    <dbReference type="NCBI Taxonomy" id="3351344"/>
    <lineage>
        <taxon>Bacteria</taxon>
        <taxon>Bacillati</taxon>
        <taxon>Actinomycetota</taxon>
        <taxon>Actinomycetes</taxon>
        <taxon>Streptosporangiales</taxon>
        <taxon>Streptosporangiaceae</taxon>
        <taxon>Nonomuraea</taxon>
    </lineage>
</organism>